<dbReference type="EMBL" id="CP058910">
    <property type="protein sequence ID" value="QLH76759.1"/>
    <property type="molecule type" value="Genomic_DNA"/>
</dbReference>
<dbReference type="InterPro" id="IPR027417">
    <property type="entry name" value="P-loop_NTPase"/>
</dbReference>
<keyword evidence="2" id="KW-0547">Nucleotide-binding</keyword>
<dbReference type="GO" id="GO:0022857">
    <property type="term" value="F:transmembrane transporter activity"/>
    <property type="evidence" value="ECO:0007669"/>
    <property type="project" value="TreeGrafter"/>
</dbReference>
<dbReference type="PROSITE" id="PS00675">
    <property type="entry name" value="SIGMA54_INTERACT_1"/>
    <property type="match status" value="1"/>
</dbReference>
<evidence type="ECO:0000259" key="4">
    <source>
        <dbReference type="PROSITE" id="PS50893"/>
    </source>
</evidence>
<dbReference type="InterPro" id="IPR017871">
    <property type="entry name" value="ABC_transporter-like_CS"/>
</dbReference>
<protein>
    <submittedName>
        <fullName evidence="5">ABC transporter ATP-binding protein</fullName>
    </submittedName>
</protein>
<dbReference type="KEGG" id="hrr:HZS55_05325"/>
<dbReference type="Pfam" id="PF00005">
    <property type="entry name" value="ABC_tran"/>
    <property type="match status" value="1"/>
</dbReference>
<dbReference type="SUPFAM" id="SSF52540">
    <property type="entry name" value="P-loop containing nucleoside triphosphate hydrolases"/>
    <property type="match status" value="1"/>
</dbReference>
<dbReference type="PROSITE" id="PS50893">
    <property type="entry name" value="ABC_TRANSPORTER_2"/>
    <property type="match status" value="1"/>
</dbReference>
<name>A0A7D5P965_9EURY</name>
<dbReference type="GO" id="GO:0005524">
    <property type="term" value="F:ATP binding"/>
    <property type="evidence" value="ECO:0007669"/>
    <property type="project" value="UniProtKB-KW"/>
</dbReference>
<proteinExistence type="predicted"/>
<dbReference type="InterPro" id="IPR015854">
    <property type="entry name" value="ABC_transpr_LolD-like"/>
</dbReference>
<gene>
    <name evidence="5" type="ORF">HZS55_05325</name>
</gene>
<keyword evidence="3 5" id="KW-0067">ATP-binding</keyword>
<dbReference type="RefSeq" id="WP_179910694.1">
    <property type="nucleotide sequence ID" value="NZ_CP058910.1"/>
</dbReference>
<dbReference type="CDD" id="cd03255">
    <property type="entry name" value="ABC_MJ0796_LolCDE_FtsE"/>
    <property type="match status" value="1"/>
</dbReference>
<dbReference type="AlphaFoldDB" id="A0A7D5P965"/>
<dbReference type="InterPro" id="IPR025662">
    <property type="entry name" value="Sigma_54_int_dom_ATP-bd_1"/>
</dbReference>
<evidence type="ECO:0000313" key="5">
    <source>
        <dbReference type="EMBL" id="QLH76759.1"/>
    </source>
</evidence>
<dbReference type="PANTHER" id="PTHR24220">
    <property type="entry name" value="IMPORT ATP-BINDING PROTEIN"/>
    <property type="match status" value="1"/>
</dbReference>
<dbReference type="GO" id="GO:0016887">
    <property type="term" value="F:ATP hydrolysis activity"/>
    <property type="evidence" value="ECO:0007669"/>
    <property type="project" value="InterPro"/>
</dbReference>
<evidence type="ECO:0000256" key="1">
    <source>
        <dbReference type="ARBA" id="ARBA00022448"/>
    </source>
</evidence>
<accession>A0A7D5P965</accession>
<dbReference type="InterPro" id="IPR003593">
    <property type="entry name" value="AAA+_ATPase"/>
</dbReference>
<keyword evidence="1" id="KW-0813">Transport</keyword>
<reference evidence="5 6" key="1">
    <citation type="submission" date="2020-07" db="EMBL/GenBank/DDBJ databases">
        <title>Halosimplex pelagicum sp. nov. and Halosimplex rubrum sp. nov., isolated from salted brown alga Laminaria, and emended description of the genus Halosimplex.</title>
        <authorList>
            <person name="Cui H."/>
        </authorList>
    </citation>
    <scope>NUCLEOTIDE SEQUENCE [LARGE SCALE GENOMIC DNA]</scope>
    <source>
        <strain evidence="5 6">R27</strain>
    </source>
</reference>
<dbReference type="Proteomes" id="UP000509667">
    <property type="component" value="Chromosome"/>
</dbReference>
<evidence type="ECO:0000313" key="6">
    <source>
        <dbReference type="Proteomes" id="UP000509667"/>
    </source>
</evidence>
<dbReference type="GO" id="GO:0005886">
    <property type="term" value="C:plasma membrane"/>
    <property type="evidence" value="ECO:0007669"/>
    <property type="project" value="TreeGrafter"/>
</dbReference>
<feature type="domain" description="ABC transporter" evidence="4">
    <location>
        <begin position="7"/>
        <end position="219"/>
    </location>
</feature>
<dbReference type="PANTHER" id="PTHR24220:SF659">
    <property type="entry name" value="TRANSPORTER, PUTATIVE-RELATED"/>
    <property type="match status" value="1"/>
</dbReference>
<dbReference type="Gene3D" id="3.40.50.300">
    <property type="entry name" value="P-loop containing nucleotide triphosphate hydrolases"/>
    <property type="match status" value="1"/>
</dbReference>
<dbReference type="GeneID" id="56077262"/>
<evidence type="ECO:0000256" key="3">
    <source>
        <dbReference type="ARBA" id="ARBA00022840"/>
    </source>
</evidence>
<dbReference type="SMART" id="SM00382">
    <property type="entry name" value="AAA"/>
    <property type="match status" value="1"/>
</dbReference>
<dbReference type="InterPro" id="IPR003439">
    <property type="entry name" value="ABC_transporter-like_ATP-bd"/>
</dbReference>
<dbReference type="PROSITE" id="PS00211">
    <property type="entry name" value="ABC_TRANSPORTER_1"/>
    <property type="match status" value="1"/>
</dbReference>
<evidence type="ECO:0000256" key="2">
    <source>
        <dbReference type="ARBA" id="ARBA00022741"/>
    </source>
</evidence>
<sequence length="220" mass="23815">MSDDPVLAARDVSVVRGDRRVLDGLSVEIPDDARVLVRGESGAGKSTLFEVLGLLTTPDSGAVEVRGTDAAAVSERERAALRRDHLGFVFQSFRLVDDLTAYENARAPQEHAGDVDEAWLDTLFDRLDIADLADRTPPTLSGGERQRVAIARALANRPSVVLADEPTGQLDPETTDAVLETLFSVHETFDTALVVVSHDPRLGERFPDRYALGDGGLRAE</sequence>
<keyword evidence="6" id="KW-1185">Reference proteome</keyword>
<dbReference type="InterPro" id="IPR017911">
    <property type="entry name" value="MacB-like_ATP-bd"/>
</dbReference>
<organism evidence="5 6">
    <name type="scientific">Halosimplex rubrum</name>
    <dbReference type="NCBI Taxonomy" id="869889"/>
    <lineage>
        <taxon>Archaea</taxon>
        <taxon>Methanobacteriati</taxon>
        <taxon>Methanobacteriota</taxon>
        <taxon>Stenosarchaea group</taxon>
        <taxon>Halobacteria</taxon>
        <taxon>Halobacteriales</taxon>
        <taxon>Haloarculaceae</taxon>
        <taxon>Halosimplex</taxon>
    </lineage>
</organism>